<comment type="catalytic activity">
    <reaction evidence="1 15">
        <text>Hydrolysis of DNA containing ring-opened 7-methylguanine residues, releasing 2,6-diamino-4-hydroxy-5-(N-methyl)formamidopyrimidine.</text>
        <dbReference type="EC" id="3.2.2.23"/>
    </reaction>
</comment>
<dbReference type="GO" id="GO:0034039">
    <property type="term" value="F:8-oxo-7,8-dihydroguanine DNA N-glycosylase activity"/>
    <property type="evidence" value="ECO:0007669"/>
    <property type="project" value="TreeGrafter"/>
</dbReference>
<dbReference type="FunFam" id="1.10.8.50:FF:000003">
    <property type="entry name" value="Formamidopyrimidine-DNA glycosylase"/>
    <property type="match status" value="1"/>
</dbReference>
<feature type="active site" description="Proton donor; for delta-elimination activity" evidence="15">
    <location>
        <position position="300"/>
    </location>
</feature>
<comment type="similarity">
    <text evidence="2 15">Belongs to the FPG family.</text>
</comment>
<dbReference type="GO" id="GO:0008270">
    <property type="term" value="F:zinc ion binding"/>
    <property type="evidence" value="ECO:0007669"/>
    <property type="project" value="UniProtKB-UniRule"/>
</dbReference>
<sequence>MPELPEVETVCRGLRAHIIDRRIVRAELRRPDLRFPFPKGLQDQLEGSTIKNITRRAKYILIQVGNDQAGEANDKIWLTHLGMTGRFTVYPAQSDEKALDETGDETGDTAKETARFYHSTHNQIGAHDHVHIWFDDLTELVYTDPRRFGYMDMMALSDVNESKHLRQLGPEPIGNTFGAEVLLEKLKNRRAPIKSALLDQHVVAGLGNIYVCEALFRSGISPRRLACHVGPVRTGRLIEAIKNVLDEAITAGGSTLRDFAGAQGSAGYFQHNFDVYDREGEACLKPECGGKIKRIVQSGRSSFYCSKCQR</sequence>
<keyword evidence="10 15" id="KW-0234">DNA repair</keyword>
<dbReference type="InterPro" id="IPR035937">
    <property type="entry name" value="FPG_N"/>
</dbReference>
<reference evidence="18 19" key="1">
    <citation type="journal article" date="2018" name="Microbiome">
        <title>Fine metagenomic profile of the Mediterranean stratified and mixed water columns revealed by assembly and recruitment.</title>
        <authorList>
            <person name="Haro-Moreno J.M."/>
            <person name="Lopez-Perez M."/>
            <person name="De La Torre J.R."/>
            <person name="Picazo A."/>
            <person name="Camacho A."/>
            <person name="Rodriguez-Valera F."/>
        </authorList>
    </citation>
    <scope>NUCLEOTIDE SEQUENCE [LARGE SCALE GENOMIC DNA]</scope>
    <source>
        <strain evidence="18">MED-G50</strain>
    </source>
</reference>
<dbReference type="Proteomes" id="UP000252289">
    <property type="component" value="Unassembled WGS sequence"/>
</dbReference>
<dbReference type="PANTHER" id="PTHR22993">
    <property type="entry name" value="FORMAMIDOPYRIMIDINE-DNA GLYCOSYLASE"/>
    <property type="match status" value="1"/>
</dbReference>
<evidence type="ECO:0000256" key="6">
    <source>
        <dbReference type="ARBA" id="ARBA00022771"/>
    </source>
</evidence>
<evidence type="ECO:0000256" key="8">
    <source>
        <dbReference type="ARBA" id="ARBA00022833"/>
    </source>
</evidence>
<dbReference type="EC" id="3.2.2.23" evidence="15"/>
<feature type="active site" description="Proton donor" evidence="15">
    <location>
        <position position="3"/>
    </location>
</feature>
<comment type="function">
    <text evidence="15">Involved in base excision repair of DNA damaged by oxidation or by mutagenic agents. Acts as DNA glycosylase that recognizes and removes damaged bases. Has a preference for oxidized purines, such as 7,8-dihydro-8-oxoguanine (8-oxoG). Has AP (apurinic/apyrimidinic) lyase activity and introduces nicks in the DNA strand. Cleaves the DNA backbone by beta-delta elimination to generate a single-strand break at the site of the removed base with both 3'- and 5'-phosphates.</text>
</comment>
<feature type="domain" description="FPG-type" evidence="16">
    <location>
        <begin position="274"/>
        <end position="310"/>
    </location>
</feature>
<keyword evidence="12 15" id="KW-0511">Multifunctional enzyme</keyword>
<feature type="active site" description="Proton donor; for beta-elimination activity" evidence="15">
    <location>
        <position position="58"/>
    </location>
</feature>
<comment type="catalytic activity">
    <reaction evidence="14 15">
        <text>2'-deoxyribonucleotide-(2'-deoxyribose 5'-phosphate)-2'-deoxyribonucleotide-DNA = a 3'-end 2'-deoxyribonucleotide-(2,3-dehydro-2,3-deoxyribose 5'-phosphate)-DNA + a 5'-end 5'-phospho-2'-deoxyribonucleoside-DNA + H(+)</text>
        <dbReference type="Rhea" id="RHEA:66592"/>
        <dbReference type="Rhea" id="RHEA-COMP:13180"/>
        <dbReference type="Rhea" id="RHEA-COMP:16897"/>
        <dbReference type="Rhea" id="RHEA-COMP:17067"/>
        <dbReference type="ChEBI" id="CHEBI:15378"/>
        <dbReference type="ChEBI" id="CHEBI:136412"/>
        <dbReference type="ChEBI" id="CHEBI:157695"/>
        <dbReference type="ChEBI" id="CHEBI:167181"/>
        <dbReference type="EC" id="4.2.99.18"/>
    </reaction>
</comment>
<dbReference type="InterPro" id="IPR015887">
    <property type="entry name" value="DNA_glyclase_Znf_dom_DNA_BS"/>
</dbReference>
<organism evidence="18 19">
    <name type="scientific">PS1 clade bacterium</name>
    <dbReference type="NCBI Taxonomy" id="2175152"/>
    <lineage>
        <taxon>Bacteria</taxon>
        <taxon>Pseudomonadati</taxon>
        <taxon>Pseudomonadota</taxon>
        <taxon>Alphaproteobacteria</taxon>
        <taxon>PS1 clade</taxon>
    </lineage>
</organism>
<dbReference type="Pfam" id="PF01149">
    <property type="entry name" value="Fapy_DNA_glyco"/>
    <property type="match status" value="1"/>
</dbReference>
<evidence type="ECO:0000256" key="15">
    <source>
        <dbReference type="HAMAP-Rule" id="MF_00103"/>
    </source>
</evidence>
<feature type="binding site" evidence="15">
    <location>
        <position position="127"/>
    </location>
    <ligand>
        <name>DNA</name>
        <dbReference type="ChEBI" id="CHEBI:16991"/>
    </ligand>
</feature>
<dbReference type="EC" id="4.2.99.18" evidence="15"/>
<evidence type="ECO:0000256" key="12">
    <source>
        <dbReference type="ARBA" id="ARBA00023268"/>
    </source>
</evidence>
<evidence type="ECO:0000256" key="1">
    <source>
        <dbReference type="ARBA" id="ARBA00001668"/>
    </source>
</evidence>
<evidence type="ECO:0000259" key="17">
    <source>
        <dbReference type="PROSITE" id="PS51068"/>
    </source>
</evidence>
<feature type="active site" description="Schiff-base intermediate with DNA" evidence="15">
    <location>
        <position position="2"/>
    </location>
</feature>
<dbReference type="InterPro" id="IPR015886">
    <property type="entry name" value="H2TH_FPG"/>
</dbReference>
<evidence type="ECO:0000256" key="14">
    <source>
        <dbReference type="ARBA" id="ARBA00044632"/>
    </source>
</evidence>
<dbReference type="GO" id="GO:0003684">
    <property type="term" value="F:damaged DNA binding"/>
    <property type="evidence" value="ECO:0007669"/>
    <property type="project" value="InterPro"/>
</dbReference>
<evidence type="ECO:0000256" key="9">
    <source>
        <dbReference type="ARBA" id="ARBA00023125"/>
    </source>
</evidence>
<keyword evidence="13 15" id="KW-0326">Glycosidase</keyword>
<feature type="binding site" evidence="15">
    <location>
        <position position="189"/>
    </location>
    <ligand>
        <name>DNA</name>
        <dbReference type="ChEBI" id="CHEBI:16991"/>
    </ligand>
</feature>
<comment type="subunit">
    <text evidence="3 15">Monomer.</text>
</comment>
<dbReference type="SMART" id="SM00898">
    <property type="entry name" value="Fapy_DNA_glyco"/>
    <property type="match status" value="1"/>
</dbReference>
<evidence type="ECO:0000256" key="11">
    <source>
        <dbReference type="ARBA" id="ARBA00023239"/>
    </source>
</evidence>
<evidence type="ECO:0000259" key="16">
    <source>
        <dbReference type="PROSITE" id="PS51066"/>
    </source>
</evidence>
<keyword evidence="4 15" id="KW-0479">Metal-binding</keyword>
<dbReference type="HAMAP" id="MF_00103">
    <property type="entry name" value="Fapy_DNA_glycosyl"/>
    <property type="match status" value="1"/>
</dbReference>
<dbReference type="SUPFAM" id="SSF46946">
    <property type="entry name" value="S13-like H2TH domain"/>
    <property type="match status" value="1"/>
</dbReference>
<evidence type="ECO:0000256" key="4">
    <source>
        <dbReference type="ARBA" id="ARBA00022723"/>
    </source>
</evidence>
<dbReference type="Gene3D" id="3.20.190.10">
    <property type="entry name" value="MutM-like, N-terminal"/>
    <property type="match status" value="1"/>
</dbReference>
<comment type="caution">
    <text evidence="18">The sequence shown here is derived from an EMBL/GenBank/DDBJ whole genome shotgun (WGS) entry which is preliminary data.</text>
</comment>
<dbReference type="SUPFAM" id="SSF81624">
    <property type="entry name" value="N-terminal domain of MutM-like DNA repair proteins"/>
    <property type="match status" value="1"/>
</dbReference>
<dbReference type="PROSITE" id="PS51068">
    <property type="entry name" value="FPG_CAT"/>
    <property type="match status" value="1"/>
</dbReference>
<evidence type="ECO:0000256" key="5">
    <source>
        <dbReference type="ARBA" id="ARBA00022763"/>
    </source>
</evidence>
<dbReference type="Pfam" id="PF06831">
    <property type="entry name" value="H2TH"/>
    <property type="match status" value="1"/>
</dbReference>
<feature type="domain" description="Formamidopyrimidine-DNA glycosylase catalytic" evidence="17">
    <location>
        <begin position="2"/>
        <end position="149"/>
    </location>
</feature>
<protein>
    <recommendedName>
        <fullName evidence="15">Formamidopyrimidine-DNA glycosylase</fullName>
        <shortName evidence="15">Fapy-DNA glycosylase</shortName>
        <ecNumber evidence="15">3.2.2.23</ecNumber>
    </recommendedName>
    <alternativeName>
        <fullName evidence="15">DNA-(apurinic or apyrimidinic site) lyase MutM</fullName>
        <shortName evidence="15">AP lyase MutM</shortName>
        <ecNumber evidence="15">4.2.99.18</ecNumber>
    </alternativeName>
</protein>
<dbReference type="InterPro" id="IPR012319">
    <property type="entry name" value="FPG_cat"/>
</dbReference>
<name>A0A368EL36_9PROT</name>
<dbReference type="InterPro" id="IPR020629">
    <property type="entry name" value="FPG_Glyclase"/>
</dbReference>
<dbReference type="InterPro" id="IPR010663">
    <property type="entry name" value="Znf_FPG/IleRS"/>
</dbReference>
<dbReference type="InterPro" id="IPR000214">
    <property type="entry name" value="Znf_DNA_glyclase/AP_lyase"/>
</dbReference>
<accession>A0A368EL36</accession>
<keyword evidence="6 15" id="KW-0863">Zinc-finger</keyword>
<keyword evidence="11 15" id="KW-0456">Lyase</keyword>
<comment type="cofactor">
    <cofactor evidence="15">
        <name>Zn(2+)</name>
        <dbReference type="ChEBI" id="CHEBI:29105"/>
    </cofactor>
    <text evidence="15">Binds 1 zinc ion per subunit.</text>
</comment>
<dbReference type="SMART" id="SM01232">
    <property type="entry name" value="H2TH"/>
    <property type="match status" value="1"/>
</dbReference>
<evidence type="ECO:0000313" key="18">
    <source>
        <dbReference type="EMBL" id="RCL85440.1"/>
    </source>
</evidence>
<feature type="binding site" evidence="15">
    <location>
        <position position="146"/>
    </location>
    <ligand>
        <name>DNA</name>
        <dbReference type="ChEBI" id="CHEBI:16991"/>
    </ligand>
</feature>
<dbReference type="PANTHER" id="PTHR22993:SF9">
    <property type="entry name" value="FORMAMIDOPYRIMIDINE-DNA GLYCOSYLASE"/>
    <property type="match status" value="1"/>
</dbReference>
<evidence type="ECO:0000256" key="13">
    <source>
        <dbReference type="ARBA" id="ARBA00023295"/>
    </source>
</evidence>
<keyword evidence="8 15" id="KW-0862">Zinc</keyword>
<keyword evidence="5 15" id="KW-0227">DNA damage</keyword>
<evidence type="ECO:0000313" key="19">
    <source>
        <dbReference type="Proteomes" id="UP000252289"/>
    </source>
</evidence>
<dbReference type="PROSITE" id="PS01242">
    <property type="entry name" value="ZF_FPG_1"/>
    <property type="match status" value="1"/>
</dbReference>
<dbReference type="EMBL" id="QOQK01000002">
    <property type="protein sequence ID" value="RCL85440.1"/>
    <property type="molecule type" value="Genomic_DNA"/>
</dbReference>
<dbReference type="CDD" id="cd08966">
    <property type="entry name" value="EcFpg-like_N"/>
    <property type="match status" value="1"/>
</dbReference>
<gene>
    <name evidence="15" type="primary">mutM</name>
    <name evidence="15" type="synonym">fpg</name>
    <name evidence="18" type="ORF">DBW64_00880</name>
</gene>
<dbReference type="SUPFAM" id="SSF57716">
    <property type="entry name" value="Glucocorticoid receptor-like (DNA-binding domain)"/>
    <property type="match status" value="1"/>
</dbReference>
<dbReference type="PROSITE" id="PS51066">
    <property type="entry name" value="ZF_FPG_2"/>
    <property type="match status" value="1"/>
</dbReference>
<evidence type="ECO:0000256" key="10">
    <source>
        <dbReference type="ARBA" id="ARBA00023204"/>
    </source>
</evidence>
<dbReference type="AlphaFoldDB" id="A0A368EL36"/>
<keyword evidence="9 15" id="KW-0238">DNA-binding</keyword>
<dbReference type="Pfam" id="PF06827">
    <property type="entry name" value="zf-FPG_IleRS"/>
    <property type="match status" value="1"/>
</dbReference>
<dbReference type="Gene3D" id="1.10.8.50">
    <property type="match status" value="1"/>
</dbReference>
<dbReference type="GO" id="GO:0140078">
    <property type="term" value="F:class I DNA-(apurinic or apyrimidinic site) endonuclease activity"/>
    <property type="evidence" value="ECO:0007669"/>
    <property type="project" value="UniProtKB-EC"/>
</dbReference>
<proteinExistence type="inferred from homology"/>
<dbReference type="NCBIfam" id="NF002211">
    <property type="entry name" value="PRK01103.1"/>
    <property type="match status" value="1"/>
</dbReference>
<keyword evidence="7 15" id="KW-0378">Hydrolase</keyword>
<evidence type="ECO:0000256" key="7">
    <source>
        <dbReference type="ARBA" id="ARBA00022801"/>
    </source>
</evidence>
<evidence type="ECO:0000256" key="3">
    <source>
        <dbReference type="ARBA" id="ARBA00011245"/>
    </source>
</evidence>
<dbReference type="GO" id="GO:0006284">
    <property type="term" value="P:base-excision repair"/>
    <property type="evidence" value="ECO:0007669"/>
    <property type="project" value="InterPro"/>
</dbReference>
<evidence type="ECO:0000256" key="2">
    <source>
        <dbReference type="ARBA" id="ARBA00009409"/>
    </source>
</evidence>
<dbReference type="InterPro" id="IPR010979">
    <property type="entry name" value="Ribosomal_uS13-like_H2TH"/>
</dbReference>